<dbReference type="Pfam" id="PF08241">
    <property type="entry name" value="Methyltransf_11"/>
    <property type="match status" value="1"/>
</dbReference>
<proteinExistence type="predicted"/>
<organism evidence="2">
    <name type="scientific">marine metagenome</name>
    <dbReference type="NCBI Taxonomy" id="408172"/>
    <lineage>
        <taxon>unclassified sequences</taxon>
        <taxon>metagenomes</taxon>
        <taxon>ecological metagenomes</taxon>
    </lineage>
</organism>
<dbReference type="Gene3D" id="3.40.50.150">
    <property type="entry name" value="Vaccinia Virus protein VP39"/>
    <property type="match status" value="1"/>
</dbReference>
<dbReference type="GO" id="GO:0008757">
    <property type="term" value="F:S-adenosylmethionine-dependent methyltransferase activity"/>
    <property type="evidence" value="ECO:0007669"/>
    <property type="project" value="InterPro"/>
</dbReference>
<feature type="domain" description="Methyltransferase type 11" evidence="1">
    <location>
        <begin position="71"/>
        <end position="189"/>
    </location>
</feature>
<dbReference type="AlphaFoldDB" id="A0A382GD22"/>
<dbReference type="PANTHER" id="PTHR43591">
    <property type="entry name" value="METHYLTRANSFERASE"/>
    <property type="match status" value="1"/>
</dbReference>
<gene>
    <name evidence="2" type="ORF">METZ01_LOCUS225626</name>
</gene>
<dbReference type="InterPro" id="IPR029063">
    <property type="entry name" value="SAM-dependent_MTases_sf"/>
</dbReference>
<sequence>MDIEDFKRPEWRSVLAEMHSLMNIKRTNLEKFPHCTDRRNLFEKAEIESFKHWEYPWMIKHSKLKSGQKILDCGCGRGFLQFYLARKGMKVTSLDLSTLKPKFVRKFWKFCEDKKIPLSENKTTTIPKIAKRYDTNVEFHVLNIAKLPFNGNSYDCVYSISVLEHMEKGDDEDAIREMARVLKPGGRMLVTVDFSPIKMPRVSYDAKDIERLIRISGLEQIGESCDYQIENWTEHKKQLKDTFLKADVSVSTAGFVLQK</sequence>
<dbReference type="InterPro" id="IPR013216">
    <property type="entry name" value="Methyltransf_11"/>
</dbReference>
<dbReference type="CDD" id="cd02440">
    <property type="entry name" value="AdoMet_MTases"/>
    <property type="match status" value="1"/>
</dbReference>
<reference evidence="2" key="1">
    <citation type="submission" date="2018-05" db="EMBL/GenBank/DDBJ databases">
        <authorList>
            <person name="Lanie J.A."/>
            <person name="Ng W.-L."/>
            <person name="Kazmierczak K.M."/>
            <person name="Andrzejewski T.M."/>
            <person name="Davidsen T.M."/>
            <person name="Wayne K.J."/>
            <person name="Tettelin H."/>
            <person name="Glass J.I."/>
            <person name="Rusch D."/>
            <person name="Podicherti R."/>
            <person name="Tsui H.-C.T."/>
            <person name="Winkler M.E."/>
        </authorList>
    </citation>
    <scope>NUCLEOTIDE SEQUENCE</scope>
</reference>
<dbReference type="EMBL" id="UINC01054725">
    <property type="protein sequence ID" value="SVB72772.1"/>
    <property type="molecule type" value="Genomic_DNA"/>
</dbReference>
<protein>
    <recommendedName>
        <fullName evidence="1">Methyltransferase type 11 domain-containing protein</fullName>
    </recommendedName>
</protein>
<evidence type="ECO:0000259" key="1">
    <source>
        <dbReference type="Pfam" id="PF08241"/>
    </source>
</evidence>
<name>A0A382GD22_9ZZZZ</name>
<dbReference type="SUPFAM" id="SSF53335">
    <property type="entry name" value="S-adenosyl-L-methionine-dependent methyltransferases"/>
    <property type="match status" value="1"/>
</dbReference>
<evidence type="ECO:0000313" key="2">
    <source>
        <dbReference type="EMBL" id="SVB72772.1"/>
    </source>
</evidence>
<accession>A0A382GD22</accession>